<reference evidence="1 2" key="1">
    <citation type="submission" date="2015-07" db="EMBL/GenBank/DDBJ databases">
        <title>The genome of Eufriesea mexicana.</title>
        <authorList>
            <person name="Pan H."/>
            <person name="Kapheim K."/>
        </authorList>
    </citation>
    <scope>NUCLEOTIDE SEQUENCE [LARGE SCALE GENOMIC DNA]</scope>
    <source>
        <strain evidence="1">0111107269</strain>
        <tissue evidence="1">Whole body</tissue>
    </source>
</reference>
<dbReference type="AlphaFoldDB" id="A0A310SL58"/>
<evidence type="ECO:0000313" key="2">
    <source>
        <dbReference type="Proteomes" id="UP000250275"/>
    </source>
</evidence>
<sequence length="206" mass="23269">MSCKQRLIPFPRVTHCACDTKNLNHFVSNIVGASRSVLSFAALGRNDSTWTDPAVLTTARAVAGYIVGPSQDFSWAIRFARSCQKAAEIKDTPDKKPRNLAEGAGEKFQRLRRRGHKSKYERNDFLFSVLLFIVDDSKRNQPGTAQEKRATGVMAESRVNSKAAEEVVARENYKEARELRSSHKFLKTDVTHMWSEDSVNDFYTAH</sequence>
<keyword evidence="2" id="KW-1185">Reference proteome</keyword>
<evidence type="ECO:0000313" key="1">
    <source>
        <dbReference type="EMBL" id="OAD57832.1"/>
    </source>
</evidence>
<protein>
    <submittedName>
        <fullName evidence="1">Uncharacterized protein</fullName>
    </submittedName>
</protein>
<proteinExistence type="predicted"/>
<accession>A0A310SL58</accession>
<organism evidence="1 2">
    <name type="scientific">Eufriesea mexicana</name>
    <dbReference type="NCBI Taxonomy" id="516756"/>
    <lineage>
        <taxon>Eukaryota</taxon>
        <taxon>Metazoa</taxon>
        <taxon>Ecdysozoa</taxon>
        <taxon>Arthropoda</taxon>
        <taxon>Hexapoda</taxon>
        <taxon>Insecta</taxon>
        <taxon>Pterygota</taxon>
        <taxon>Neoptera</taxon>
        <taxon>Endopterygota</taxon>
        <taxon>Hymenoptera</taxon>
        <taxon>Apocrita</taxon>
        <taxon>Aculeata</taxon>
        <taxon>Apoidea</taxon>
        <taxon>Anthophila</taxon>
        <taxon>Apidae</taxon>
        <taxon>Eufriesea</taxon>
    </lineage>
</organism>
<dbReference type="Proteomes" id="UP000250275">
    <property type="component" value="Unassembled WGS sequence"/>
</dbReference>
<gene>
    <name evidence="1" type="ORF">WN48_01316</name>
</gene>
<dbReference type="EMBL" id="KQ761346">
    <property type="protein sequence ID" value="OAD57832.1"/>
    <property type="molecule type" value="Genomic_DNA"/>
</dbReference>
<name>A0A310SL58_9HYME</name>